<proteinExistence type="predicted"/>
<reference evidence="1" key="1">
    <citation type="journal article" date="2014" name="Front. Microbiol.">
        <title>High frequency of phylogenetically diverse reductive dehalogenase-homologous genes in deep subseafloor sedimentary metagenomes.</title>
        <authorList>
            <person name="Kawai M."/>
            <person name="Futagami T."/>
            <person name="Toyoda A."/>
            <person name="Takaki Y."/>
            <person name="Nishi S."/>
            <person name="Hori S."/>
            <person name="Arai W."/>
            <person name="Tsubouchi T."/>
            <person name="Morono Y."/>
            <person name="Uchiyama I."/>
            <person name="Ito T."/>
            <person name="Fujiyama A."/>
            <person name="Inagaki F."/>
            <person name="Takami H."/>
        </authorList>
    </citation>
    <scope>NUCLEOTIDE SEQUENCE</scope>
    <source>
        <strain evidence="1">Expedition CK06-06</strain>
    </source>
</reference>
<sequence length="51" mass="5956">ENEFRRGITKLFQEQEIRALQALRKKKSIIEKDVDDVLLYNHGPKGLQDSS</sequence>
<organism evidence="1">
    <name type="scientific">marine sediment metagenome</name>
    <dbReference type="NCBI Taxonomy" id="412755"/>
    <lineage>
        <taxon>unclassified sequences</taxon>
        <taxon>metagenomes</taxon>
        <taxon>ecological metagenomes</taxon>
    </lineage>
</organism>
<protein>
    <submittedName>
        <fullName evidence="1">Uncharacterized protein</fullName>
    </submittedName>
</protein>
<comment type="caution">
    <text evidence="1">The sequence shown here is derived from an EMBL/GenBank/DDBJ whole genome shotgun (WGS) entry which is preliminary data.</text>
</comment>
<name>X1U4A2_9ZZZZ</name>
<dbReference type="AlphaFoldDB" id="X1U4A2"/>
<gene>
    <name evidence="1" type="ORF">S12H4_47672</name>
</gene>
<accession>X1U4A2</accession>
<dbReference type="EMBL" id="BARW01029708">
    <property type="protein sequence ID" value="GAJ12403.1"/>
    <property type="molecule type" value="Genomic_DNA"/>
</dbReference>
<feature type="non-terminal residue" evidence="1">
    <location>
        <position position="1"/>
    </location>
</feature>
<evidence type="ECO:0000313" key="1">
    <source>
        <dbReference type="EMBL" id="GAJ12403.1"/>
    </source>
</evidence>